<evidence type="ECO:0000256" key="1">
    <source>
        <dbReference type="SAM" id="MobiDB-lite"/>
    </source>
</evidence>
<dbReference type="OrthoDB" id="10006633at2"/>
<keyword evidence="3" id="KW-1185">Reference proteome</keyword>
<gene>
    <name evidence="2" type="ORF">CCALI_01592</name>
</gene>
<protein>
    <submittedName>
        <fullName evidence="2">Uncharacterized protein</fullName>
    </submittedName>
</protein>
<dbReference type="HOGENOM" id="CLU_2315228_0_0_0"/>
<dbReference type="RefSeq" id="WP_016482941.1">
    <property type="nucleotide sequence ID" value="NC_021487.1"/>
</dbReference>
<dbReference type="EMBL" id="HF951689">
    <property type="protein sequence ID" value="CCW35408.1"/>
    <property type="molecule type" value="Genomic_DNA"/>
</dbReference>
<name>S0EYI3_CHTCT</name>
<dbReference type="KEGG" id="ccz:CCALI_01592"/>
<sequence length="99" mass="11118">MLQQEFVEREGAVRSTVGIEVDALTGRPIYLAGQRVMPGRYRQLETGREVVLEHEDRLPASLDGRIACYIWLGPSSAPRLPQEPAPPNRHHPVHELSVL</sequence>
<accession>S0EYI3</accession>
<dbReference type="InParanoid" id="S0EYI3"/>
<evidence type="ECO:0000313" key="2">
    <source>
        <dbReference type="EMBL" id="CCW35408.1"/>
    </source>
</evidence>
<proteinExistence type="predicted"/>
<dbReference type="AlphaFoldDB" id="S0EYI3"/>
<dbReference type="STRING" id="454171.CP488_02504"/>
<reference evidence="3" key="1">
    <citation type="submission" date="2013-03" db="EMBL/GenBank/DDBJ databases">
        <title>Genome sequence of Chthonomonas calidirosea, the first sequenced genome from the Armatimonadetes phylum (formally candidate division OP10).</title>
        <authorList>
            <person name="Lee K.C.Y."/>
            <person name="Morgan X.C."/>
            <person name="Dunfield P.F."/>
            <person name="Tamas I."/>
            <person name="Houghton K.M."/>
            <person name="Vyssotski M."/>
            <person name="Ryan J.L.J."/>
            <person name="Lagutin K."/>
            <person name="McDonald I.R."/>
            <person name="Stott M.B."/>
        </authorList>
    </citation>
    <scope>NUCLEOTIDE SEQUENCE [LARGE SCALE GENOMIC DNA]</scope>
    <source>
        <strain evidence="3">DSM 23976 / ICMP 18418 / T49</strain>
    </source>
</reference>
<organism evidence="2 3">
    <name type="scientific">Chthonomonas calidirosea (strain DSM 23976 / ICMP 18418 / T49)</name>
    <dbReference type="NCBI Taxonomy" id="1303518"/>
    <lineage>
        <taxon>Bacteria</taxon>
        <taxon>Bacillati</taxon>
        <taxon>Armatimonadota</taxon>
        <taxon>Chthonomonadia</taxon>
        <taxon>Chthonomonadales</taxon>
        <taxon>Chthonomonadaceae</taxon>
        <taxon>Chthonomonas</taxon>
    </lineage>
</organism>
<feature type="region of interest" description="Disordered" evidence="1">
    <location>
        <begin position="79"/>
        <end position="99"/>
    </location>
</feature>
<evidence type="ECO:0000313" key="3">
    <source>
        <dbReference type="Proteomes" id="UP000014227"/>
    </source>
</evidence>
<dbReference type="Proteomes" id="UP000014227">
    <property type="component" value="Chromosome I"/>
</dbReference>